<proteinExistence type="predicted"/>
<dbReference type="FunFam" id="3.30.60.90:FF:000014">
    <property type="entry name" value="E3 ubiquitin-protein ligase PRT1"/>
    <property type="match status" value="1"/>
</dbReference>
<dbReference type="GO" id="GO:0008270">
    <property type="term" value="F:zinc ion binding"/>
    <property type="evidence" value="ECO:0007669"/>
    <property type="project" value="UniProtKB-KW"/>
</dbReference>
<dbReference type="Gene3D" id="3.30.60.90">
    <property type="match status" value="1"/>
</dbReference>
<accession>A0A9Q0KEY0</accession>
<dbReference type="SMART" id="SM00184">
    <property type="entry name" value="RING"/>
    <property type="match status" value="2"/>
</dbReference>
<dbReference type="InterPro" id="IPR001841">
    <property type="entry name" value="Znf_RING"/>
</dbReference>
<sequence length="560" mass="62936">MKISRKILDASGKTMTVEEILTIEIKLGWKKGTKITFREKGDEQLNVIPAGLSNKTRESIVHQLHLFPMDGMNQKVSRPTTTLLDLENLDSSDNNDEEISESFVCCVCLDLLYKPIALACGHISCFWCVHEAMNVWRESHCPICRCPYNYFPSICKMLHFLLLKMYPVAYKRREKQVLEEEKKTGFFSPQIDDHFSGSQINEELNLLSYPPHSSTRSLKNIYSGGCSVGKVNPCRVEEPLEFNMQCYESSTTTCGNSSECSEWDTKTTKKLAGGENEQNWTATGKQVSASDVQCAACKQLLFRPVVLNCGHVYCESCIAAVGVELLRCQVCQSIHPKGLPQVCLELDQFLERQFSKEYELRKQAVHSCQNRNASASATQDGKQGAKSSFLPKNLFFWWRETGSKVHVAVGCDSCGMYPIIGERYRCKDCVEKIGFDLCGECYNTCSKLPGRFNQQHTPEHKFELIQPGKMQNSMLGVLAMLFEGGPASVLSSDASPVPSPGDTLECPEYLSVPPIHSHDAPENQEDSLGPRKYSFHHLKLKEEKGLWRRVGVFKGQVAKD</sequence>
<feature type="domain" description="RING-type" evidence="5">
    <location>
        <begin position="105"/>
        <end position="145"/>
    </location>
</feature>
<dbReference type="EMBL" id="JAMYWD010000006">
    <property type="protein sequence ID" value="KAJ4969227.1"/>
    <property type="molecule type" value="Genomic_DNA"/>
</dbReference>
<dbReference type="GO" id="GO:0043161">
    <property type="term" value="P:proteasome-mediated ubiquitin-dependent protein catabolic process"/>
    <property type="evidence" value="ECO:0007669"/>
    <property type="project" value="TreeGrafter"/>
</dbReference>
<keyword evidence="2 4" id="KW-0863">Zinc-finger</keyword>
<keyword evidence="3" id="KW-0862">Zinc</keyword>
<comment type="caution">
    <text evidence="7">The sequence shown here is derived from an EMBL/GenBank/DDBJ whole genome shotgun (WGS) entry which is preliminary data.</text>
</comment>
<name>A0A9Q0KEY0_9MAGN</name>
<dbReference type="OrthoDB" id="6270329at2759"/>
<dbReference type="PANTHER" id="PTHR15898:SF13">
    <property type="entry name" value="BIFUNCTIONAL APOPTOSIS REGULATOR"/>
    <property type="match status" value="1"/>
</dbReference>
<dbReference type="FunFam" id="3.30.40.10:FF:000489">
    <property type="entry name" value="E3 ubiquitin-protein ligase PRT1"/>
    <property type="match status" value="1"/>
</dbReference>
<dbReference type="InterPro" id="IPR000433">
    <property type="entry name" value="Znf_ZZ"/>
</dbReference>
<dbReference type="InterPro" id="IPR013083">
    <property type="entry name" value="Znf_RING/FYVE/PHD"/>
</dbReference>
<dbReference type="GO" id="GO:0061630">
    <property type="term" value="F:ubiquitin protein ligase activity"/>
    <property type="evidence" value="ECO:0007669"/>
    <property type="project" value="TreeGrafter"/>
</dbReference>
<dbReference type="Gene3D" id="2.60.260.20">
    <property type="entry name" value="Urease metallochaperone UreE, N-terminal domain"/>
    <property type="match status" value="1"/>
</dbReference>
<evidence type="ECO:0000256" key="2">
    <source>
        <dbReference type="ARBA" id="ARBA00022771"/>
    </source>
</evidence>
<keyword evidence="1" id="KW-0479">Metal-binding</keyword>
<evidence type="ECO:0000256" key="1">
    <source>
        <dbReference type="ARBA" id="ARBA00022723"/>
    </source>
</evidence>
<keyword evidence="8" id="KW-1185">Reference proteome</keyword>
<evidence type="ECO:0000256" key="3">
    <source>
        <dbReference type="ARBA" id="ARBA00022833"/>
    </source>
</evidence>
<dbReference type="InterPro" id="IPR043145">
    <property type="entry name" value="Znf_ZZ_sf"/>
</dbReference>
<dbReference type="InterPro" id="IPR027370">
    <property type="entry name" value="Znf-RING_euk"/>
</dbReference>
<evidence type="ECO:0000259" key="6">
    <source>
        <dbReference type="PROSITE" id="PS50135"/>
    </source>
</evidence>
<dbReference type="Pfam" id="PF00569">
    <property type="entry name" value="ZZ"/>
    <property type="match status" value="1"/>
</dbReference>
<evidence type="ECO:0000259" key="5">
    <source>
        <dbReference type="PROSITE" id="PS50089"/>
    </source>
</evidence>
<evidence type="ECO:0008006" key="9">
    <source>
        <dbReference type="Google" id="ProtNLM"/>
    </source>
</evidence>
<dbReference type="InterPro" id="IPR017907">
    <property type="entry name" value="Znf_RING_CS"/>
</dbReference>
<dbReference type="CDD" id="cd02338">
    <property type="entry name" value="ZZ_PCMF_like"/>
    <property type="match status" value="1"/>
</dbReference>
<dbReference type="SUPFAM" id="SSF57850">
    <property type="entry name" value="RING/U-box"/>
    <property type="match status" value="3"/>
</dbReference>
<reference evidence="7" key="1">
    <citation type="journal article" date="2023" name="Plant J.">
        <title>The genome of the king protea, Protea cynaroides.</title>
        <authorList>
            <person name="Chang J."/>
            <person name="Duong T.A."/>
            <person name="Schoeman C."/>
            <person name="Ma X."/>
            <person name="Roodt D."/>
            <person name="Barker N."/>
            <person name="Li Z."/>
            <person name="Van de Peer Y."/>
            <person name="Mizrachi E."/>
        </authorList>
    </citation>
    <scope>NUCLEOTIDE SEQUENCE</scope>
    <source>
        <tissue evidence="7">Young leaves</tissue>
    </source>
</reference>
<dbReference type="AlphaFoldDB" id="A0A9Q0KEY0"/>
<gene>
    <name evidence="7" type="ORF">NE237_015928</name>
</gene>
<dbReference type="PROSITE" id="PS00518">
    <property type="entry name" value="ZF_RING_1"/>
    <property type="match status" value="1"/>
</dbReference>
<organism evidence="7 8">
    <name type="scientific">Protea cynaroides</name>
    <dbReference type="NCBI Taxonomy" id="273540"/>
    <lineage>
        <taxon>Eukaryota</taxon>
        <taxon>Viridiplantae</taxon>
        <taxon>Streptophyta</taxon>
        <taxon>Embryophyta</taxon>
        <taxon>Tracheophyta</taxon>
        <taxon>Spermatophyta</taxon>
        <taxon>Magnoliopsida</taxon>
        <taxon>Proteales</taxon>
        <taxon>Proteaceae</taxon>
        <taxon>Protea</taxon>
    </lineage>
</organism>
<protein>
    <recommendedName>
        <fullName evidence="9">E3 ubiquitin-protein ligase PRT1</fullName>
    </recommendedName>
</protein>
<dbReference type="Gene3D" id="3.30.40.10">
    <property type="entry name" value="Zinc/RING finger domain, C3HC4 (zinc finger)"/>
    <property type="match status" value="2"/>
</dbReference>
<evidence type="ECO:0000256" key="4">
    <source>
        <dbReference type="PROSITE-ProRule" id="PRU00228"/>
    </source>
</evidence>
<dbReference type="Proteomes" id="UP001141806">
    <property type="component" value="Unassembled WGS sequence"/>
</dbReference>
<feature type="domain" description="RING-type" evidence="5">
    <location>
        <begin position="294"/>
        <end position="332"/>
    </location>
</feature>
<dbReference type="PROSITE" id="PS50135">
    <property type="entry name" value="ZF_ZZ_2"/>
    <property type="match status" value="1"/>
</dbReference>
<dbReference type="Pfam" id="PF13445">
    <property type="entry name" value="zf-RING_UBOX"/>
    <property type="match status" value="1"/>
</dbReference>
<feature type="domain" description="ZZ-type" evidence="6">
    <location>
        <begin position="406"/>
        <end position="470"/>
    </location>
</feature>
<evidence type="ECO:0000313" key="7">
    <source>
        <dbReference type="EMBL" id="KAJ4969227.1"/>
    </source>
</evidence>
<evidence type="ECO:0000313" key="8">
    <source>
        <dbReference type="Proteomes" id="UP001141806"/>
    </source>
</evidence>
<dbReference type="PROSITE" id="PS50089">
    <property type="entry name" value="ZF_RING_2"/>
    <property type="match status" value="2"/>
</dbReference>
<dbReference type="PANTHER" id="PTHR15898">
    <property type="entry name" value="BIFUNCTIONAL APOPTOSIS REGULATOR"/>
    <property type="match status" value="1"/>
</dbReference>